<accession>A0A116PZ93</accession>
<evidence type="ECO:0000313" key="2">
    <source>
        <dbReference type="Proteomes" id="UP000069526"/>
    </source>
</evidence>
<organism evidence="1 2">
    <name type="scientific">Streptococcus suis</name>
    <dbReference type="NCBI Taxonomy" id="1307"/>
    <lineage>
        <taxon>Bacteria</taxon>
        <taxon>Bacillati</taxon>
        <taxon>Bacillota</taxon>
        <taxon>Bacilli</taxon>
        <taxon>Lactobacillales</taxon>
        <taxon>Streptococcaceae</taxon>
        <taxon>Streptococcus</taxon>
    </lineage>
</organism>
<dbReference type="RefSeq" id="WP_044767981.1">
    <property type="nucleotide sequence ID" value="NZ_CEIH01000323.1"/>
</dbReference>
<gene>
    <name evidence="1" type="ORF">ERS132539_02382</name>
</gene>
<reference evidence="1 2" key="1">
    <citation type="submission" date="2016-02" db="EMBL/GenBank/DDBJ databases">
        <authorList>
            <consortium name="Pathogen Informatics"/>
        </authorList>
    </citation>
    <scope>NUCLEOTIDE SEQUENCE [LARGE SCALE GENOMIC DNA]</scope>
    <source>
        <strain evidence="1 2">SS1013</strain>
    </source>
</reference>
<dbReference type="EMBL" id="FIJK01000120">
    <property type="protein sequence ID" value="CYW84472.1"/>
    <property type="molecule type" value="Genomic_DNA"/>
</dbReference>
<protein>
    <submittedName>
        <fullName evidence="1">Uncharacterized protein</fullName>
    </submittedName>
</protein>
<dbReference type="Proteomes" id="UP000069526">
    <property type="component" value="Unassembled WGS sequence"/>
</dbReference>
<name>A0A116PZ93_STRSU</name>
<proteinExistence type="predicted"/>
<dbReference type="AlphaFoldDB" id="A0A116PZ93"/>
<evidence type="ECO:0000313" key="1">
    <source>
        <dbReference type="EMBL" id="CYW84472.1"/>
    </source>
</evidence>
<sequence length="155" mass="18223">MENKAFDAFQNGNLLKLLRGDYPYNYLVYSNMNNVIPTNIEEVVSDIFKVYELNSEVYYELKELLSNMTVQSASDYYLVWQYVEYILYRESKGTAPFSIIDNGLVSKMQLGARKFYNQLQSEIVFNNGLEKQEPWKSIESSNRFIKNKFNLSILE</sequence>